<dbReference type="Proteomes" id="UP001234581">
    <property type="component" value="Unassembled WGS sequence"/>
</dbReference>
<protein>
    <recommendedName>
        <fullName evidence="9">Copper-fist domain-containing protein</fullName>
    </recommendedName>
</protein>
<dbReference type="GO" id="GO:0045944">
    <property type="term" value="P:positive regulation of transcription by RNA polymerase II"/>
    <property type="evidence" value="ECO:0007669"/>
    <property type="project" value="TreeGrafter"/>
</dbReference>
<proteinExistence type="predicted"/>
<dbReference type="GO" id="GO:0005507">
    <property type="term" value="F:copper ion binding"/>
    <property type="evidence" value="ECO:0007669"/>
    <property type="project" value="InterPro"/>
</dbReference>
<dbReference type="AlphaFoldDB" id="A0AAD7XZ57"/>
<evidence type="ECO:0000256" key="6">
    <source>
        <dbReference type="ARBA" id="ARBA00023163"/>
    </source>
</evidence>
<keyword evidence="3" id="KW-0862">Zinc</keyword>
<dbReference type="GO" id="GO:0000981">
    <property type="term" value="F:DNA-binding transcription factor activity, RNA polymerase II-specific"/>
    <property type="evidence" value="ECO:0007669"/>
    <property type="project" value="TreeGrafter"/>
</dbReference>
<name>A0AAD7XZ57_9FUNG</name>
<dbReference type="Gene3D" id="3.90.430.10">
    <property type="entry name" value="Copper fist DNA-binding domain"/>
    <property type="match status" value="1"/>
</dbReference>
<comment type="subcellular location">
    <subcellularLocation>
        <location evidence="1">Nucleus</location>
    </subcellularLocation>
</comment>
<reference evidence="10 11" key="1">
    <citation type="submission" date="2023-03" db="EMBL/GenBank/DDBJ databases">
        <title>Genome sequence of Lichtheimia ornata CBS 291.66.</title>
        <authorList>
            <person name="Mohabir J.T."/>
            <person name="Shea T.P."/>
            <person name="Kurbessoian T."/>
            <person name="Berby B."/>
            <person name="Fontaine J."/>
            <person name="Livny J."/>
            <person name="Gnirke A."/>
            <person name="Stajich J.E."/>
            <person name="Cuomo C.A."/>
        </authorList>
    </citation>
    <scope>NUCLEOTIDE SEQUENCE [LARGE SCALE GENOMIC DNA]</scope>
    <source>
        <strain evidence="10">CBS 291.66</strain>
    </source>
</reference>
<organism evidence="10 11">
    <name type="scientific">Lichtheimia ornata</name>
    <dbReference type="NCBI Taxonomy" id="688661"/>
    <lineage>
        <taxon>Eukaryota</taxon>
        <taxon>Fungi</taxon>
        <taxon>Fungi incertae sedis</taxon>
        <taxon>Mucoromycota</taxon>
        <taxon>Mucoromycotina</taxon>
        <taxon>Mucoromycetes</taxon>
        <taxon>Mucorales</taxon>
        <taxon>Lichtheimiaceae</taxon>
        <taxon>Lichtheimia</taxon>
    </lineage>
</organism>
<dbReference type="InterPro" id="IPR001083">
    <property type="entry name" value="Cu_fist_DNA-bd_dom"/>
</dbReference>
<dbReference type="FunFam" id="3.90.430.10:FF:000001">
    <property type="entry name" value="Copper fist DNA-binding protein"/>
    <property type="match status" value="1"/>
</dbReference>
<evidence type="ECO:0000259" key="9">
    <source>
        <dbReference type="PROSITE" id="PS50073"/>
    </source>
</evidence>
<evidence type="ECO:0000256" key="8">
    <source>
        <dbReference type="SAM" id="MobiDB-lite"/>
    </source>
</evidence>
<evidence type="ECO:0000313" key="10">
    <source>
        <dbReference type="EMBL" id="KAJ8658238.1"/>
    </source>
</evidence>
<dbReference type="SMART" id="SM00412">
    <property type="entry name" value="Cu_FIST"/>
    <property type="match status" value="1"/>
</dbReference>
<evidence type="ECO:0000256" key="2">
    <source>
        <dbReference type="ARBA" id="ARBA00022723"/>
    </source>
</evidence>
<dbReference type="GO" id="GO:0006879">
    <property type="term" value="P:intracellular iron ion homeostasis"/>
    <property type="evidence" value="ECO:0007669"/>
    <property type="project" value="TreeGrafter"/>
</dbReference>
<evidence type="ECO:0000313" key="11">
    <source>
        <dbReference type="Proteomes" id="UP001234581"/>
    </source>
</evidence>
<feature type="region of interest" description="Disordered" evidence="8">
    <location>
        <begin position="92"/>
        <end position="118"/>
    </location>
</feature>
<keyword evidence="4" id="KW-0186">Copper</keyword>
<dbReference type="SUPFAM" id="SSF57879">
    <property type="entry name" value="Zinc domain conserved in yeast copper-regulated transcription factors"/>
    <property type="match status" value="1"/>
</dbReference>
<dbReference type="PRINTS" id="PR00617">
    <property type="entry name" value="COPPERFIST"/>
</dbReference>
<dbReference type="InterPro" id="IPR036395">
    <property type="entry name" value="Cu_fist_DNA-bd_dom_sf"/>
</dbReference>
<keyword evidence="2" id="KW-0479">Metal-binding</keyword>
<feature type="compositionally biased region" description="Low complexity" evidence="8">
    <location>
        <begin position="95"/>
        <end position="117"/>
    </location>
</feature>
<dbReference type="Pfam" id="PF00649">
    <property type="entry name" value="Copper-fist"/>
    <property type="match status" value="1"/>
</dbReference>
<dbReference type="RefSeq" id="XP_058343151.1">
    <property type="nucleotide sequence ID" value="XM_058485956.1"/>
</dbReference>
<sequence>MVLVKDQDGVTRKYACITCIKGHRSSKCEHTHRSLIEIKRKGRPLSQCNTCRELRVKKKMHIKCSCGNKSGHRSAEASPSPTAVDFVHRSKSMDDATTSTTTPGPSSSSSYTTTAKNSSDDVHLMAKMNEDSAENDALSKYKIVSSSSSPILPPIRHPGQHLYKRSIIPIHDPTDDINSDTPIYKSEETDAPDRHAVLGELCKTSPDDLMEKLYSPFTTAKNLKHHRNTDPEQR</sequence>
<evidence type="ECO:0000256" key="4">
    <source>
        <dbReference type="ARBA" id="ARBA00023008"/>
    </source>
</evidence>
<keyword evidence="6" id="KW-0804">Transcription</keyword>
<gene>
    <name evidence="10" type="ORF">O0I10_005920</name>
</gene>
<dbReference type="EMBL" id="JARTCD010000025">
    <property type="protein sequence ID" value="KAJ8658238.1"/>
    <property type="molecule type" value="Genomic_DNA"/>
</dbReference>
<evidence type="ECO:0000256" key="1">
    <source>
        <dbReference type="ARBA" id="ARBA00004123"/>
    </source>
</evidence>
<dbReference type="GO" id="GO:0006878">
    <property type="term" value="P:intracellular copper ion homeostasis"/>
    <property type="evidence" value="ECO:0007669"/>
    <property type="project" value="TreeGrafter"/>
</dbReference>
<evidence type="ECO:0000256" key="7">
    <source>
        <dbReference type="ARBA" id="ARBA00023242"/>
    </source>
</evidence>
<evidence type="ECO:0000256" key="3">
    <source>
        <dbReference type="ARBA" id="ARBA00022833"/>
    </source>
</evidence>
<dbReference type="SMART" id="SM01090">
    <property type="entry name" value="Copper-fist"/>
    <property type="match status" value="1"/>
</dbReference>
<comment type="caution">
    <text evidence="10">The sequence shown here is derived from an EMBL/GenBank/DDBJ whole genome shotgun (WGS) entry which is preliminary data.</text>
</comment>
<accession>A0AAD7XZ57</accession>
<dbReference type="PANTHER" id="PTHR28088:SF5">
    <property type="entry name" value="TRANSCRIPTIONAL ACTIVATOR HAA1-RELATED"/>
    <property type="match status" value="1"/>
</dbReference>
<dbReference type="GO" id="GO:0000978">
    <property type="term" value="F:RNA polymerase II cis-regulatory region sequence-specific DNA binding"/>
    <property type="evidence" value="ECO:0007669"/>
    <property type="project" value="TreeGrafter"/>
</dbReference>
<dbReference type="PANTHER" id="PTHR28088">
    <property type="entry name" value="TRANSCRIPTIONAL ACTIVATOR HAA1-RELATED"/>
    <property type="match status" value="1"/>
</dbReference>
<keyword evidence="7" id="KW-0539">Nucleus</keyword>
<keyword evidence="5" id="KW-0805">Transcription regulation</keyword>
<dbReference type="InterPro" id="IPR051763">
    <property type="entry name" value="Copper_Homeo_Regul"/>
</dbReference>
<dbReference type="GeneID" id="83213332"/>
<keyword evidence="11" id="KW-1185">Reference proteome</keyword>
<feature type="domain" description="Copper-fist" evidence="9">
    <location>
        <begin position="13"/>
        <end position="45"/>
    </location>
</feature>
<dbReference type="GO" id="GO:0005634">
    <property type="term" value="C:nucleus"/>
    <property type="evidence" value="ECO:0007669"/>
    <property type="project" value="UniProtKB-SubCell"/>
</dbReference>
<evidence type="ECO:0000256" key="5">
    <source>
        <dbReference type="ARBA" id="ARBA00023015"/>
    </source>
</evidence>
<dbReference type="PROSITE" id="PS50073">
    <property type="entry name" value="COPPER_FIST_2"/>
    <property type="match status" value="1"/>
</dbReference>